<dbReference type="STRING" id="904291.A7J15_09870"/>
<gene>
    <name evidence="2" type="ORF">A7J15_09870</name>
</gene>
<dbReference type="Pfam" id="PF07179">
    <property type="entry name" value="SseB"/>
    <property type="match status" value="2"/>
</dbReference>
<sequence length="261" mass="27694">MTDPAQPTLVHHTRLQEALDVWAERKDAQTHSDVLRRAMAGELLLDITASTFADPDNPMQKGDTLAIASVRDSNGKDLLLAFTDNDRLRAYVGAENPRSLGQPAAGTLEDAAGRHEGIAIDAGTPGAFIAYEEEITRALGANPADATRLASALVQRDVPLDRFLVMLREAVVYVGGIPVSGENGEVAGYNIATATRPDGGVLHAVFTSPAELWAWHPGAMAQPTTLDRIVASARQDGMAGLVVNPMGPAAELPLGLFDRED</sequence>
<dbReference type="OrthoDB" id="5116169at2"/>
<reference evidence="2 3" key="1">
    <citation type="submission" date="2016-05" db="EMBL/GenBank/DDBJ databases">
        <authorList>
            <person name="Lavstsen T."/>
            <person name="Jespersen J.S."/>
        </authorList>
    </citation>
    <scope>NUCLEOTIDE SEQUENCE [LARGE SCALE GENOMIC DNA]</scope>
    <source>
        <strain evidence="2 3">YLB-01</strain>
    </source>
</reference>
<evidence type="ECO:0000313" key="3">
    <source>
        <dbReference type="Proteomes" id="UP000093355"/>
    </source>
</evidence>
<dbReference type="Proteomes" id="UP000093355">
    <property type="component" value="Unassembled WGS sequence"/>
</dbReference>
<feature type="domain" description="SseB protein N-terminal" evidence="1">
    <location>
        <begin position="157"/>
        <end position="249"/>
    </location>
</feature>
<evidence type="ECO:0000259" key="1">
    <source>
        <dbReference type="Pfam" id="PF07179"/>
    </source>
</evidence>
<protein>
    <recommendedName>
        <fullName evidence="1">SseB protein N-terminal domain-containing protein</fullName>
    </recommendedName>
</protein>
<evidence type="ECO:0000313" key="2">
    <source>
        <dbReference type="EMBL" id="OCG72811.1"/>
    </source>
</evidence>
<dbReference type="InterPro" id="IPR009839">
    <property type="entry name" value="SseB_N"/>
</dbReference>
<organism evidence="2 3">
    <name type="scientific">Microbacterium sediminis</name>
    <dbReference type="NCBI Taxonomy" id="904291"/>
    <lineage>
        <taxon>Bacteria</taxon>
        <taxon>Bacillati</taxon>
        <taxon>Actinomycetota</taxon>
        <taxon>Actinomycetes</taxon>
        <taxon>Micrococcales</taxon>
        <taxon>Microbacteriaceae</taxon>
        <taxon>Microbacterium</taxon>
    </lineage>
</organism>
<dbReference type="AlphaFoldDB" id="A0A1B9N882"/>
<dbReference type="EMBL" id="LXMD01000028">
    <property type="protein sequence ID" value="OCG72811.1"/>
    <property type="molecule type" value="Genomic_DNA"/>
</dbReference>
<dbReference type="RefSeq" id="WP_067027476.1">
    <property type="nucleotide sequence ID" value="NZ_CP038256.1"/>
</dbReference>
<keyword evidence="3" id="KW-1185">Reference proteome</keyword>
<feature type="domain" description="SseB protein N-terminal" evidence="1">
    <location>
        <begin position="15"/>
        <end position="134"/>
    </location>
</feature>
<comment type="caution">
    <text evidence="2">The sequence shown here is derived from an EMBL/GenBank/DDBJ whole genome shotgun (WGS) entry which is preliminary data.</text>
</comment>
<accession>A0A1B9N882</accession>
<name>A0A1B9N882_9MICO</name>
<proteinExistence type="predicted"/>